<dbReference type="InterPro" id="IPR001128">
    <property type="entry name" value="Cyt_P450"/>
</dbReference>
<dbReference type="EMBL" id="JAZDWU010000012">
    <property type="protein sequence ID" value="KAK9984414.1"/>
    <property type="molecule type" value="Genomic_DNA"/>
</dbReference>
<dbReference type="PROSITE" id="PS00086">
    <property type="entry name" value="CYTOCHROME_P450"/>
    <property type="match status" value="1"/>
</dbReference>
<comment type="caution">
    <text evidence="2">The sequence shown here is derived from an EMBL/GenBank/DDBJ whole genome shotgun (WGS) entry which is preliminary data.</text>
</comment>
<dbReference type="AlphaFoldDB" id="A0AAW2BEI1"/>
<proteinExistence type="inferred from homology"/>
<reference evidence="2 3" key="1">
    <citation type="submission" date="2024-01" db="EMBL/GenBank/DDBJ databases">
        <title>A telomere-to-telomere, gap-free genome of sweet tea (Lithocarpus litseifolius).</title>
        <authorList>
            <person name="Zhou J."/>
        </authorList>
    </citation>
    <scope>NUCLEOTIDE SEQUENCE [LARGE SCALE GENOMIC DNA]</scope>
    <source>
        <strain evidence="2">Zhou-2022a</strain>
        <tissue evidence="2">Leaf</tissue>
    </source>
</reference>
<keyword evidence="1" id="KW-0408">Iron</keyword>
<dbReference type="InterPro" id="IPR017972">
    <property type="entry name" value="Cyt_P450_CS"/>
</dbReference>
<protein>
    <recommendedName>
        <fullName evidence="4">Cytochrome P450</fullName>
    </recommendedName>
</protein>
<dbReference type="Proteomes" id="UP001459277">
    <property type="component" value="Unassembled WGS sequence"/>
</dbReference>
<dbReference type="InterPro" id="IPR036396">
    <property type="entry name" value="Cyt_P450_sf"/>
</dbReference>
<keyword evidence="1" id="KW-0503">Monooxygenase</keyword>
<evidence type="ECO:0000313" key="3">
    <source>
        <dbReference type="Proteomes" id="UP001459277"/>
    </source>
</evidence>
<organism evidence="2 3">
    <name type="scientific">Lithocarpus litseifolius</name>
    <dbReference type="NCBI Taxonomy" id="425828"/>
    <lineage>
        <taxon>Eukaryota</taxon>
        <taxon>Viridiplantae</taxon>
        <taxon>Streptophyta</taxon>
        <taxon>Embryophyta</taxon>
        <taxon>Tracheophyta</taxon>
        <taxon>Spermatophyta</taxon>
        <taxon>Magnoliopsida</taxon>
        <taxon>eudicotyledons</taxon>
        <taxon>Gunneridae</taxon>
        <taxon>Pentapetalae</taxon>
        <taxon>rosids</taxon>
        <taxon>fabids</taxon>
        <taxon>Fagales</taxon>
        <taxon>Fagaceae</taxon>
        <taxon>Lithocarpus</taxon>
    </lineage>
</organism>
<dbReference type="GO" id="GO:0005506">
    <property type="term" value="F:iron ion binding"/>
    <property type="evidence" value="ECO:0007669"/>
    <property type="project" value="InterPro"/>
</dbReference>
<dbReference type="GO" id="GO:0016705">
    <property type="term" value="F:oxidoreductase activity, acting on paired donors, with incorporation or reduction of molecular oxygen"/>
    <property type="evidence" value="ECO:0007669"/>
    <property type="project" value="InterPro"/>
</dbReference>
<keyword evidence="1" id="KW-0479">Metal-binding</keyword>
<comment type="similarity">
    <text evidence="1">Belongs to the cytochrome P450 family.</text>
</comment>
<evidence type="ECO:0000256" key="1">
    <source>
        <dbReference type="RuleBase" id="RU000461"/>
    </source>
</evidence>
<keyword evidence="1" id="KW-0560">Oxidoreductase</keyword>
<name>A0AAW2BEI1_9ROSI</name>
<dbReference type="SUPFAM" id="SSF48264">
    <property type="entry name" value="Cytochrome P450"/>
    <property type="match status" value="1"/>
</dbReference>
<dbReference type="Gene3D" id="1.10.630.10">
    <property type="entry name" value="Cytochrome P450"/>
    <property type="match status" value="1"/>
</dbReference>
<sequence length="75" mass="8459">MVPHIAAENFPLNESYAIPKGTIVCPSVYESSFQGFSEPDRFSEERQEDRVYKKNYLAFGAGAHQCVGLKAFWAQ</sequence>
<dbReference type="GO" id="GO:0004497">
    <property type="term" value="F:monooxygenase activity"/>
    <property type="evidence" value="ECO:0007669"/>
    <property type="project" value="UniProtKB-KW"/>
</dbReference>
<keyword evidence="1" id="KW-0349">Heme</keyword>
<keyword evidence="3" id="KW-1185">Reference proteome</keyword>
<evidence type="ECO:0008006" key="4">
    <source>
        <dbReference type="Google" id="ProtNLM"/>
    </source>
</evidence>
<accession>A0AAW2BEI1</accession>
<dbReference type="Pfam" id="PF00067">
    <property type="entry name" value="p450"/>
    <property type="match status" value="1"/>
</dbReference>
<evidence type="ECO:0000313" key="2">
    <source>
        <dbReference type="EMBL" id="KAK9984414.1"/>
    </source>
</evidence>
<gene>
    <name evidence="2" type="ORF">SO802_033939</name>
</gene>
<dbReference type="GO" id="GO:0020037">
    <property type="term" value="F:heme binding"/>
    <property type="evidence" value="ECO:0007669"/>
    <property type="project" value="InterPro"/>
</dbReference>